<accession>A0A0A9BXW8</accession>
<reference evidence="1" key="2">
    <citation type="journal article" date="2015" name="Data Brief">
        <title>Shoot transcriptome of the giant reed, Arundo donax.</title>
        <authorList>
            <person name="Barrero R.A."/>
            <person name="Guerrero F.D."/>
            <person name="Moolhuijzen P."/>
            <person name="Goolsby J.A."/>
            <person name="Tidwell J."/>
            <person name="Bellgard S.E."/>
            <person name="Bellgard M.I."/>
        </authorList>
    </citation>
    <scope>NUCLEOTIDE SEQUENCE</scope>
    <source>
        <tissue evidence="1">Shoot tissue taken approximately 20 cm above the soil surface</tissue>
    </source>
</reference>
<evidence type="ECO:0000313" key="1">
    <source>
        <dbReference type="EMBL" id="JAD66020.1"/>
    </source>
</evidence>
<sequence>MTIVHLLCCF</sequence>
<name>A0A0A9BXW8_ARUDO</name>
<protein>
    <submittedName>
        <fullName evidence="1">Uncharacterized protein</fullName>
    </submittedName>
</protein>
<organism evidence="1">
    <name type="scientific">Arundo donax</name>
    <name type="common">Giant reed</name>
    <name type="synonym">Donax arundinaceus</name>
    <dbReference type="NCBI Taxonomy" id="35708"/>
    <lineage>
        <taxon>Eukaryota</taxon>
        <taxon>Viridiplantae</taxon>
        <taxon>Streptophyta</taxon>
        <taxon>Embryophyta</taxon>
        <taxon>Tracheophyta</taxon>
        <taxon>Spermatophyta</taxon>
        <taxon>Magnoliopsida</taxon>
        <taxon>Liliopsida</taxon>
        <taxon>Poales</taxon>
        <taxon>Poaceae</taxon>
        <taxon>PACMAD clade</taxon>
        <taxon>Arundinoideae</taxon>
        <taxon>Arundineae</taxon>
        <taxon>Arundo</taxon>
    </lineage>
</organism>
<dbReference type="EMBL" id="GBRH01231875">
    <property type="protein sequence ID" value="JAD66020.1"/>
    <property type="molecule type" value="Transcribed_RNA"/>
</dbReference>
<proteinExistence type="predicted"/>
<reference evidence="1" key="1">
    <citation type="submission" date="2014-09" db="EMBL/GenBank/DDBJ databases">
        <authorList>
            <person name="Magalhaes I.L.F."/>
            <person name="Oliveira U."/>
            <person name="Santos F.R."/>
            <person name="Vidigal T.H.D.A."/>
            <person name="Brescovit A.D."/>
            <person name="Santos A.J."/>
        </authorList>
    </citation>
    <scope>NUCLEOTIDE SEQUENCE</scope>
    <source>
        <tissue evidence="1">Shoot tissue taken approximately 20 cm above the soil surface</tissue>
    </source>
</reference>